<name>A0A4Q1SKJ3_9BACT</name>
<feature type="binding site" evidence="13">
    <location>
        <position position="70"/>
    </location>
    <ligand>
        <name>Zn(2+)</name>
        <dbReference type="ChEBI" id="CHEBI:29105"/>
    </ligand>
</feature>
<dbReference type="FunFam" id="1.10.10.10:FF:000214">
    <property type="entry name" value="Methylated-DNA--protein-cysteine methyltransferase"/>
    <property type="match status" value="1"/>
</dbReference>
<evidence type="ECO:0000256" key="10">
    <source>
        <dbReference type="ARBA" id="ARBA00023204"/>
    </source>
</evidence>
<comment type="cofactor">
    <cofactor evidence="13">
        <name>Zn(2+)</name>
        <dbReference type="ChEBI" id="CHEBI:29105"/>
    </cofactor>
    <text evidence="13">Binds 1 zinc ion per subunit.</text>
</comment>
<dbReference type="EMBL" id="SDMK01000001">
    <property type="protein sequence ID" value="RXS98218.1"/>
    <property type="molecule type" value="Genomic_DNA"/>
</dbReference>
<keyword evidence="5 15" id="KW-0808">Transferase</keyword>
<dbReference type="GO" id="GO:0003908">
    <property type="term" value="F:methylated-DNA-[protein]-cysteine S-methyltransferase activity"/>
    <property type="evidence" value="ECO:0007669"/>
    <property type="project" value="UniProtKB-EC"/>
</dbReference>
<dbReference type="PANTHER" id="PTHR10815">
    <property type="entry name" value="METHYLATED-DNA--PROTEIN-CYSTEINE METHYLTRANSFERASE"/>
    <property type="match status" value="1"/>
</dbReference>
<dbReference type="GO" id="GO:0006281">
    <property type="term" value="P:DNA repair"/>
    <property type="evidence" value="ECO:0007669"/>
    <property type="project" value="UniProtKB-KW"/>
</dbReference>
<dbReference type="SUPFAM" id="SSF46689">
    <property type="entry name" value="Homeodomain-like"/>
    <property type="match status" value="1"/>
</dbReference>
<dbReference type="SMART" id="SM00342">
    <property type="entry name" value="HTH_ARAC"/>
    <property type="match status" value="1"/>
</dbReference>
<evidence type="ECO:0000256" key="6">
    <source>
        <dbReference type="ARBA" id="ARBA00022763"/>
    </source>
</evidence>
<keyword evidence="6" id="KW-0227">DNA damage</keyword>
<gene>
    <name evidence="15" type="primary">ada</name>
    <name evidence="15" type="ORF">ESZ00_07655</name>
</gene>
<dbReference type="Gene3D" id="1.10.10.10">
    <property type="entry name" value="Winged helix-like DNA-binding domain superfamily/Winged helix DNA-binding domain"/>
    <property type="match status" value="1"/>
</dbReference>
<dbReference type="CDD" id="cd06445">
    <property type="entry name" value="ATase"/>
    <property type="match status" value="1"/>
</dbReference>
<feature type="binding site" evidence="13">
    <location>
        <position position="67"/>
    </location>
    <ligand>
        <name>Zn(2+)</name>
        <dbReference type="ChEBI" id="CHEBI:29105"/>
    </ligand>
</feature>
<evidence type="ECO:0000313" key="16">
    <source>
        <dbReference type="Proteomes" id="UP000290253"/>
    </source>
</evidence>
<dbReference type="InterPro" id="IPR036631">
    <property type="entry name" value="MGMT_N_sf"/>
</dbReference>
<keyword evidence="16" id="KW-1185">Reference proteome</keyword>
<dbReference type="Pfam" id="PF12833">
    <property type="entry name" value="HTH_18"/>
    <property type="match status" value="1"/>
</dbReference>
<dbReference type="SUPFAM" id="SSF46767">
    <property type="entry name" value="Methylated DNA-protein cysteine methyltransferase, C-terminal domain"/>
    <property type="match status" value="1"/>
</dbReference>
<evidence type="ECO:0000256" key="5">
    <source>
        <dbReference type="ARBA" id="ARBA00022679"/>
    </source>
</evidence>
<evidence type="ECO:0000256" key="11">
    <source>
        <dbReference type="ARBA" id="ARBA00049348"/>
    </source>
</evidence>
<sequence length="349" mass="38158">MAGTLDPDQAWQLVSARDARADGRLFYAVRTTGIVCRPSCPSRRPARANVEFFSDLVSAFAAGYRPCYRCTPAGVHTDAQRVETLCAHLRRHLDRPVPLAELAALVGLSPLATQRLFRRVLGLSPAQFQAQSRTAALRHQLNNPVSRITDAIYDAGYSGPSRMYENAALGMRPADYRRRGQGQQIGYAIGDSPLGRLLIAATSRGLCAVILGTTDDELLVRLHTQSSAAEIATQPDLAPMLAQVLTHLTEHPVALDLPLDLRATAFQMRVWTALRRIPRGETRTYAQLARDLGQPTAARAVARACASNPVAVVIPCHRVIGSDGKLTGYRWGVERKQKLLALESNPKNR</sequence>
<dbReference type="NCBIfam" id="TIGR00589">
    <property type="entry name" value="ogt"/>
    <property type="match status" value="1"/>
</dbReference>
<dbReference type="InterPro" id="IPR014048">
    <property type="entry name" value="MethylDNA_cys_MeTrfase_DNA-bd"/>
</dbReference>
<evidence type="ECO:0000256" key="2">
    <source>
        <dbReference type="ARBA" id="ARBA00008711"/>
    </source>
</evidence>
<evidence type="ECO:0000313" key="15">
    <source>
        <dbReference type="EMBL" id="RXS98218.1"/>
    </source>
</evidence>
<dbReference type="InterPro" id="IPR035451">
    <property type="entry name" value="Ada-like_dom_sf"/>
</dbReference>
<keyword evidence="13" id="KW-0862">Zinc</keyword>
<dbReference type="GO" id="GO:0032259">
    <property type="term" value="P:methylation"/>
    <property type="evidence" value="ECO:0007669"/>
    <property type="project" value="UniProtKB-KW"/>
</dbReference>
<evidence type="ECO:0000256" key="3">
    <source>
        <dbReference type="ARBA" id="ARBA00011918"/>
    </source>
</evidence>
<dbReference type="SUPFAM" id="SSF57884">
    <property type="entry name" value="Ada DNA repair protein, N-terminal domain (N-Ada 10)"/>
    <property type="match status" value="1"/>
</dbReference>
<evidence type="ECO:0000256" key="1">
    <source>
        <dbReference type="ARBA" id="ARBA00001286"/>
    </source>
</evidence>
<evidence type="ECO:0000256" key="7">
    <source>
        <dbReference type="ARBA" id="ARBA00023015"/>
    </source>
</evidence>
<evidence type="ECO:0000256" key="12">
    <source>
        <dbReference type="PIRSR" id="PIRSR000409-1"/>
    </source>
</evidence>
<comment type="caution">
    <text evidence="15">The sequence shown here is derived from an EMBL/GenBank/DDBJ whole genome shotgun (WGS) entry which is preliminary data.</text>
</comment>
<keyword evidence="15" id="KW-0238">DNA-binding</keyword>
<dbReference type="PIRSF" id="PIRSF000409">
    <property type="entry name" value="Ada"/>
    <property type="match status" value="1"/>
</dbReference>
<evidence type="ECO:0000256" key="13">
    <source>
        <dbReference type="PIRSR" id="PIRSR000409-3"/>
    </source>
</evidence>
<feature type="domain" description="HTH araC/xylS-type" evidence="14">
    <location>
        <begin position="83"/>
        <end position="179"/>
    </location>
</feature>
<dbReference type="OrthoDB" id="9802228at2"/>
<dbReference type="SUPFAM" id="SSF53155">
    <property type="entry name" value="Methylated DNA-protein cysteine methyltransferase domain"/>
    <property type="match status" value="1"/>
</dbReference>
<dbReference type="EC" id="2.1.1.63" evidence="3"/>
<reference evidence="15 16" key="1">
    <citation type="journal article" date="2016" name="Int. J. Syst. Evol. Microbiol.">
        <title>Acidipila dinghuensis sp. nov., an acidobacterium isolated from forest soil.</title>
        <authorList>
            <person name="Jiang Y.W."/>
            <person name="Wang J."/>
            <person name="Chen M.H."/>
            <person name="Lv Y.Y."/>
            <person name="Qiu L.H."/>
        </authorList>
    </citation>
    <scope>NUCLEOTIDE SEQUENCE [LARGE SCALE GENOMIC DNA]</scope>
    <source>
        <strain evidence="15 16">DHOF10</strain>
    </source>
</reference>
<dbReference type="Gene3D" id="1.10.10.60">
    <property type="entry name" value="Homeodomain-like"/>
    <property type="match status" value="1"/>
</dbReference>
<dbReference type="InterPro" id="IPR036388">
    <property type="entry name" value="WH-like_DNA-bd_sf"/>
</dbReference>
<dbReference type="InterPro" id="IPR004026">
    <property type="entry name" value="Ada_DNA_repair_Zn-bd"/>
</dbReference>
<feature type="active site" description="Nucleophile; methyl group acceptor from methylphosphotriester" evidence="12">
    <location>
        <position position="36"/>
    </location>
</feature>
<dbReference type="AlphaFoldDB" id="A0A4Q1SKJ3"/>
<dbReference type="Proteomes" id="UP000290253">
    <property type="component" value="Unassembled WGS sequence"/>
</dbReference>
<feature type="binding site" evidence="13">
    <location>
        <position position="40"/>
    </location>
    <ligand>
        <name>Zn(2+)</name>
        <dbReference type="ChEBI" id="CHEBI:29105"/>
    </ligand>
</feature>
<evidence type="ECO:0000256" key="4">
    <source>
        <dbReference type="ARBA" id="ARBA00022603"/>
    </source>
</evidence>
<keyword evidence="8" id="KW-0010">Activator</keyword>
<keyword evidence="7" id="KW-0805">Transcription regulation</keyword>
<proteinExistence type="inferred from homology"/>
<dbReference type="PROSITE" id="PS01124">
    <property type="entry name" value="HTH_ARAC_FAMILY_2"/>
    <property type="match status" value="1"/>
</dbReference>
<comment type="similarity">
    <text evidence="2">Belongs to the MGMT family.</text>
</comment>
<dbReference type="GO" id="GO:0043565">
    <property type="term" value="F:sequence-specific DNA binding"/>
    <property type="evidence" value="ECO:0007669"/>
    <property type="project" value="InterPro"/>
</dbReference>
<organism evidence="15 16">
    <name type="scientific">Silvibacterium dinghuense</name>
    <dbReference type="NCBI Taxonomy" id="1560006"/>
    <lineage>
        <taxon>Bacteria</taxon>
        <taxon>Pseudomonadati</taxon>
        <taxon>Acidobacteriota</taxon>
        <taxon>Terriglobia</taxon>
        <taxon>Terriglobales</taxon>
        <taxon>Acidobacteriaceae</taxon>
        <taxon>Silvibacterium</taxon>
    </lineage>
</organism>
<dbReference type="Gene3D" id="3.30.160.70">
    <property type="entry name" value="Methylated DNA-protein cysteine methyltransferase domain"/>
    <property type="match status" value="1"/>
</dbReference>
<keyword evidence="4 15" id="KW-0489">Methyltransferase</keyword>
<protein>
    <recommendedName>
        <fullName evidence="3">methylated-DNA--[protein]-cysteine S-methyltransferase</fullName>
        <ecNumber evidence="3">2.1.1.63</ecNumber>
    </recommendedName>
</protein>
<dbReference type="InterPro" id="IPR001497">
    <property type="entry name" value="MethylDNA_cys_MeTrfase_AS"/>
</dbReference>
<dbReference type="InterPro" id="IPR009057">
    <property type="entry name" value="Homeodomain-like_sf"/>
</dbReference>
<evidence type="ECO:0000259" key="14">
    <source>
        <dbReference type="PROSITE" id="PS01124"/>
    </source>
</evidence>
<feature type="active site" description="Nucleophile; methyl group acceptor from either O6-methylguanine or O4-methylthymine" evidence="12">
    <location>
        <position position="316"/>
    </location>
</feature>
<evidence type="ECO:0000256" key="8">
    <source>
        <dbReference type="ARBA" id="ARBA00023159"/>
    </source>
</evidence>
<dbReference type="Pfam" id="PF01035">
    <property type="entry name" value="DNA_binding_1"/>
    <property type="match status" value="1"/>
</dbReference>
<dbReference type="InterPro" id="IPR036217">
    <property type="entry name" value="MethylDNA_cys_MeTrfase_DNAb"/>
</dbReference>
<dbReference type="Pfam" id="PF02805">
    <property type="entry name" value="Ada_Zn_binding"/>
    <property type="match status" value="1"/>
</dbReference>
<dbReference type="NCBIfam" id="NF011964">
    <property type="entry name" value="PRK15435.1"/>
    <property type="match status" value="1"/>
</dbReference>
<dbReference type="GO" id="GO:0008270">
    <property type="term" value="F:zinc ion binding"/>
    <property type="evidence" value="ECO:0007669"/>
    <property type="project" value="InterPro"/>
</dbReference>
<comment type="catalytic activity">
    <reaction evidence="11">
        <text>a 6-O-methyl-2'-deoxyguanosine in DNA + L-cysteinyl-[protein] = S-methyl-L-cysteinyl-[protein] + a 2'-deoxyguanosine in DNA</text>
        <dbReference type="Rhea" id="RHEA:24000"/>
        <dbReference type="Rhea" id="RHEA-COMP:10131"/>
        <dbReference type="Rhea" id="RHEA-COMP:10132"/>
        <dbReference type="Rhea" id="RHEA-COMP:11367"/>
        <dbReference type="Rhea" id="RHEA-COMP:11368"/>
        <dbReference type="ChEBI" id="CHEBI:29950"/>
        <dbReference type="ChEBI" id="CHEBI:82612"/>
        <dbReference type="ChEBI" id="CHEBI:85445"/>
        <dbReference type="ChEBI" id="CHEBI:85448"/>
        <dbReference type="EC" id="2.1.1.63"/>
    </reaction>
</comment>
<evidence type="ECO:0000256" key="9">
    <source>
        <dbReference type="ARBA" id="ARBA00023163"/>
    </source>
</evidence>
<dbReference type="PANTHER" id="PTHR10815:SF5">
    <property type="entry name" value="METHYLATED-DNA--PROTEIN-CYSTEINE METHYLTRANSFERASE"/>
    <property type="match status" value="1"/>
</dbReference>
<dbReference type="PROSITE" id="PS00374">
    <property type="entry name" value="MGMT"/>
    <property type="match status" value="1"/>
</dbReference>
<dbReference type="InterPro" id="IPR016221">
    <property type="entry name" value="Bifunct_regulatory_prot_Ada"/>
</dbReference>
<dbReference type="Pfam" id="PF02870">
    <property type="entry name" value="Methyltransf_1N"/>
    <property type="match status" value="1"/>
</dbReference>
<dbReference type="InterPro" id="IPR008332">
    <property type="entry name" value="MethylG_MeTrfase_N"/>
</dbReference>
<dbReference type="GO" id="GO:0003700">
    <property type="term" value="F:DNA-binding transcription factor activity"/>
    <property type="evidence" value="ECO:0007669"/>
    <property type="project" value="InterPro"/>
</dbReference>
<accession>A0A4Q1SKJ3</accession>
<dbReference type="Gene3D" id="3.40.10.10">
    <property type="entry name" value="DNA Methylphosphotriester Repair Domain"/>
    <property type="match status" value="1"/>
</dbReference>
<keyword evidence="13" id="KW-0479">Metal-binding</keyword>
<feature type="binding site" evidence="13">
    <location>
        <position position="36"/>
    </location>
    <ligand>
        <name>Zn(2+)</name>
        <dbReference type="ChEBI" id="CHEBI:29105"/>
    </ligand>
</feature>
<comment type="catalytic activity">
    <reaction evidence="1">
        <text>a 4-O-methyl-thymidine in DNA + L-cysteinyl-[protein] = a thymidine in DNA + S-methyl-L-cysteinyl-[protein]</text>
        <dbReference type="Rhea" id="RHEA:53428"/>
        <dbReference type="Rhea" id="RHEA-COMP:10131"/>
        <dbReference type="Rhea" id="RHEA-COMP:10132"/>
        <dbReference type="Rhea" id="RHEA-COMP:13555"/>
        <dbReference type="Rhea" id="RHEA-COMP:13556"/>
        <dbReference type="ChEBI" id="CHEBI:29950"/>
        <dbReference type="ChEBI" id="CHEBI:82612"/>
        <dbReference type="ChEBI" id="CHEBI:137386"/>
        <dbReference type="ChEBI" id="CHEBI:137387"/>
        <dbReference type="EC" id="2.1.1.63"/>
    </reaction>
</comment>
<keyword evidence="10" id="KW-0234">DNA repair</keyword>
<keyword evidence="9" id="KW-0804">Transcription</keyword>
<dbReference type="InterPro" id="IPR018060">
    <property type="entry name" value="HTH_AraC"/>
</dbReference>